<keyword evidence="2" id="KW-1185">Reference proteome</keyword>
<proteinExistence type="predicted"/>
<dbReference type="EC" id="3.1.3.16" evidence="1"/>
<dbReference type="Proteomes" id="UP001140096">
    <property type="component" value="Unassembled WGS sequence"/>
</dbReference>
<evidence type="ECO:0000313" key="2">
    <source>
        <dbReference type="Proteomes" id="UP001140096"/>
    </source>
</evidence>
<protein>
    <submittedName>
        <fullName evidence="1">CTD phosphatase Fcp1</fullName>
        <ecNumber evidence="1">3.1.3.16</ecNumber>
    </submittedName>
</protein>
<dbReference type="EMBL" id="JANBUP010001059">
    <property type="protein sequence ID" value="KAJ2808745.1"/>
    <property type="molecule type" value="Genomic_DNA"/>
</dbReference>
<name>A0ACC1LIZ4_9FUNG</name>
<comment type="caution">
    <text evidence="1">The sequence shown here is derived from an EMBL/GenBank/DDBJ whole genome shotgun (WGS) entry which is preliminary data.</text>
</comment>
<sequence>MESTNALGVPRLHEPATIVDIKVSTGDSVAKQAPLIVYEHRIKYDPARAEPEDRNLLKALNKSVDSDGYINKREFLRSPFEGTVAALSCSVGDVVRHGDVLVEVTVSCSHGAVFNGLCGLCGKDVSGIDTSGLPDSHANIDMFHDATGLKVSYEVAANIDADTRNSLWDQKKLSLIIDLDQTIIHANATLDPSFEGWLIDNYDGPQIDDKGKDKDMSEGESPPVPRLPADVGSFYLTDSPLRYFIKMRPGLQEFLERVSQLYEMHIYTMGTKPYANAVAAMIDPERRYFNGRILSRDESGSMTRKTLKRLFPVDTSMVVILDDRADVWEWSPNLIKVHPYEFFRGVGDINAGMLPNIQRTEPAPSADGESADVAKLDGVSDSTGNHPRDSNDPVVQAERSAVVDVRNVQSSTPGEKRPLLVDADRELVTIQSVLAHLHQKYYRALDDLHNSPLPDVAQLLASKRRQVLSGVTIVFTAAFPINQGAPPPHKNDLWQWAKSFGAQCELEVNEYTTHVVAGKPGTEKVHSARRMRGNNGTGGRLPPIVVKTNWLLDSIGRWESLDETPYLWYDEDKDVVIRSRKHLGTQSNSSDSPSLKRKDNESIFPDRDSKQPRRQVSAIQRLKGLEEANSFDSANTTDIEDELERQEAGLQEHEAEVDDFVQTIDWDDLEREAMEGSDSDYGSDDSQPPSPSANNPKTPSRAGESPSLQNAALLQATQKQQQQQKQKALKTRQSKSGDGILTDSSDVYADSSSECSSGGEDHGAEAIDAKTLTERHRMKRRKTSPDSTKQRREAASRRRSKLAVNDGSLDIGTNTEGTEDSELDVNDSSEPTLPAKTGDMRKRMAERLGISLKPTSILDHDNDSRSSNSDNDDDSYGNAGRSRADAPLFAGIEDPPVAAGFGDEDDSEFEDAGSQQGIPGDDDNDNGDAGSGESEQWGEDDEDDDDNFDDLINNLEEEISST</sequence>
<accession>A0ACC1LIZ4</accession>
<organism evidence="1 2">
    <name type="scientific">Coemansia furcata</name>
    <dbReference type="NCBI Taxonomy" id="417177"/>
    <lineage>
        <taxon>Eukaryota</taxon>
        <taxon>Fungi</taxon>
        <taxon>Fungi incertae sedis</taxon>
        <taxon>Zoopagomycota</taxon>
        <taxon>Kickxellomycotina</taxon>
        <taxon>Kickxellomycetes</taxon>
        <taxon>Kickxellales</taxon>
        <taxon>Kickxellaceae</taxon>
        <taxon>Coemansia</taxon>
    </lineage>
</organism>
<reference evidence="1" key="1">
    <citation type="submission" date="2022-07" db="EMBL/GenBank/DDBJ databases">
        <title>Phylogenomic reconstructions and comparative analyses of Kickxellomycotina fungi.</title>
        <authorList>
            <person name="Reynolds N.K."/>
            <person name="Stajich J.E."/>
            <person name="Barry K."/>
            <person name="Grigoriev I.V."/>
            <person name="Crous P."/>
            <person name="Smith M.E."/>
        </authorList>
    </citation>
    <scope>NUCLEOTIDE SEQUENCE</scope>
    <source>
        <strain evidence="1">CBS 102833</strain>
    </source>
</reference>
<gene>
    <name evidence="1" type="primary">fcp1</name>
    <name evidence="1" type="ORF">H4S07_003343</name>
</gene>
<evidence type="ECO:0000313" key="1">
    <source>
        <dbReference type="EMBL" id="KAJ2808745.1"/>
    </source>
</evidence>
<keyword evidence="1" id="KW-0378">Hydrolase</keyword>